<evidence type="ECO:0000313" key="2">
    <source>
        <dbReference type="Proteomes" id="UP000828048"/>
    </source>
</evidence>
<dbReference type="EMBL" id="CM037158">
    <property type="protein sequence ID" value="KAH7851213.1"/>
    <property type="molecule type" value="Genomic_DNA"/>
</dbReference>
<accession>A0ACB7YCD0</accession>
<reference evidence="1 2" key="1">
    <citation type="journal article" date="2021" name="Hortic Res">
        <title>High-quality reference genome and annotation aids understanding of berry development for evergreen blueberry (Vaccinium darrowii).</title>
        <authorList>
            <person name="Yu J."/>
            <person name="Hulse-Kemp A.M."/>
            <person name="Babiker E."/>
            <person name="Staton M."/>
        </authorList>
    </citation>
    <scope>NUCLEOTIDE SEQUENCE [LARGE SCALE GENOMIC DNA]</scope>
    <source>
        <strain evidence="2">cv. NJ 8807/NJ 8810</strain>
        <tissue evidence="1">Young leaf</tissue>
    </source>
</reference>
<organism evidence="1 2">
    <name type="scientific">Vaccinium darrowii</name>
    <dbReference type="NCBI Taxonomy" id="229202"/>
    <lineage>
        <taxon>Eukaryota</taxon>
        <taxon>Viridiplantae</taxon>
        <taxon>Streptophyta</taxon>
        <taxon>Embryophyta</taxon>
        <taxon>Tracheophyta</taxon>
        <taxon>Spermatophyta</taxon>
        <taxon>Magnoliopsida</taxon>
        <taxon>eudicotyledons</taxon>
        <taxon>Gunneridae</taxon>
        <taxon>Pentapetalae</taxon>
        <taxon>asterids</taxon>
        <taxon>Ericales</taxon>
        <taxon>Ericaceae</taxon>
        <taxon>Vaccinioideae</taxon>
        <taxon>Vaccinieae</taxon>
        <taxon>Vaccinium</taxon>
    </lineage>
</organism>
<dbReference type="Proteomes" id="UP000828048">
    <property type="component" value="Chromosome 8"/>
</dbReference>
<keyword evidence="2" id="KW-1185">Reference proteome</keyword>
<gene>
    <name evidence="1" type="ORF">Vadar_008674</name>
</gene>
<evidence type="ECO:0000313" key="1">
    <source>
        <dbReference type="EMBL" id="KAH7851213.1"/>
    </source>
</evidence>
<comment type="caution">
    <text evidence="1">The sequence shown here is derived from an EMBL/GenBank/DDBJ whole genome shotgun (WGS) entry which is preliminary data.</text>
</comment>
<proteinExistence type="predicted"/>
<protein>
    <submittedName>
        <fullName evidence="1">Uncharacterized protein</fullName>
    </submittedName>
</protein>
<name>A0ACB7YCD0_9ERIC</name>
<sequence>MMMSKRVTGLDPVVRVTFVGPGGDMIGLDRFWLLRLRNPRDQHYFERRLKHLAKESLKRNIRKVEKEFRWYSAERKRKLVRRRTKCRLRECRRALQIEHSDAEYAMLRAEVLTLPQPPSRPRSPESVGSHVARSSAPPPDSPVQIFSPPPQHLQSTLTYLRIQRRTKIQKSHHSTT</sequence>